<accession>A0A177AQJ4</accession>
<reference evidence="1 2" key="1">
    <citation type="submission" date="2016-04" db="EMBL/GenBank/DDBJ databases">
        <title>The genome of Intoshia linei affirms orthonectids as highly simplified spiralians.</title>
        <authorList>
            <person name="Mikhailov K.V."/>
            <person name="Slusarev G.S."/>
            <person name="Nikitin M.A."/>
            <person name="Logacheva M.D."/>
            <person name="Penin A."/>
            <person name="Aleoshin V."/>
            <person name="Panchin Y.V."/>
        </authorList>
    </citation>
    <scope>NUCLEOTIDE SEQUENCE [LARGE SCALE GENOMIC DNA]</scope>
    <source>
        <strain evidence="1">Intl2013</strain>
        <tissue evidence="1">Whole animal</tissue>
    </source>
</reference>
<sequence>MLITLEVALYFINSEFWEDVLQWETYKTGSERKITTFRKLIHHMPDVALKVLDRCIETDNKYPSDHINYCVTFNWKYIDDTFQNWKSQRGSDAGSSL</sequence>
<proteinExistence type="predicted"/>
<dbReference type="EMBL" id="LWCA01003329">
    <property type="protein sequence ID" value="OAF63534.1"/>
    <property type="molecule type" value="Genomic_DNA"/>
</dbReference>
<comment type="caution">
    <text evidence="1">The sequence shown here is derived from an EMBL/GenBank/DDBJ whole genome shotgun (WGS) entry which is preliminary data.</text>
</comment>
<protein>
    <submittedName>
        <fullName evidence="1">Uncharacterized protein</fullName>
    </submittedName>
</protein>
<keyword evidence="2" id="KW-1185">Reference proteome</keyword>
<organism evidence="1 2">
    <name type="scientific">Intoshia linei</name>
    <dbReference type="NCBI Taxonomy" id="1819745"/>
    <lineage>
        <taxon>Eukaryota</taxon>
        <taxon>Metazoa</taxon>
        <taxon>Spiralia</taxon>
        <taxon>Lophotrochozoa</taxon>
        <taxon>Mesozoa</taxon>
        <taxon>Orthonectida</taxon>
        <taxon>Rhopaluridae</taxon>
        <taxon>Intoshia</taxon>
    </lineage>
</organism>
<feature type="non-terminal residue" evidence="1">
    <location>
        <position position="97"/>
    </location>
</feature>
<evidence type="ECO:0000313" key="1">
    <source>
        <dbReference type="EMBL" id="OAF63534.1"/>
    </source>
</evidence>
<dbReference type="AlphaFoldDB" id="A0A177AQJ4"/>
<dbReference type="Proteomes" id="UP000078046">
    <property type="component" value="Unassembled WGS sequence"/>
</dbReference>
<name>A0A177AQJ4_9BILA</name>
<dbReference type="OrthoDB" id="1661883at2759"/>
<gene>
    <name evidence="1" type="ORF">A3Q56_08757</name>
</gene>
<evidence type="ECO:0000313" key="2">
    <source>
        <dbReference type="Proteomes" id="UP000078046"/>
    </source>
</evidence>